<evidence type="ECO:0000313" key="2">
    <source>
        <dbReference type="Proteomes" id="UP000266745"/>
    </source>
</evidence>
<dbReference type="OrthoDB" id="8221at2157"/>
<protein>
    <submittedName>
        <fullName evidence="1">Uncharacterized protein</fullName>
    </submittedName>
</protein>
<dbReference type="RefSeq" id="WP_048187533.1">
    <property type="nucleotide sequence ID" value="NZ_CP011097.1"/>
</dbReference>
<keyword evidence="2" id="KW-1185">Reference proteome</keyword>
<gene>
    <name evidence="1" type="ORF">SU86_000540</name>
</gene>
<dbReference type="GeneID" id="24874864"/>
<dbReference type="Proteomes" id="UP000266745">
    <property type="component" value="Chromosome"/>
</dbReference>
<organism evidence="1 2">
    <name type="scientific">Candidatus Nitrosotenuis cloacae</name>
    <dbReference type="NCBI Taxonomy" id="1603555"/>
    <lineage>
        <taxon>Archaea</taxon>
        <taxon>Nitrososphaerota</taxon>
        <taxon>Candidatus Nitrosotenuis</taxon>
    </lineage>
</organism>
<dbReference type="AlphaFoldDB" id="A0A3G1B302"/>
<name>A0A3G1B302_9ARCH</name>
<evidence type="ECO:0000313" key="1">
    <source>
        <dbReference type="EMBL" id="AJZ75124.2"/>
    </source>
</evidence>
<sequence>MLVNMLRYNSTPNVQEPIRVFLYNYQIMSDNFWQMYRQAKTHEDVLECYYQFSKNQCTIIETLLENLRLSMNNSQLKEEFHSMLKEAFTF</sequence>
<accession>A0A3G1B302</accession>
<dbReference type="EMBL" id="CP011097">
    <property type="protein sequence ID" value="AJZ75124.2"/>
    <property type="molecule type" value="Genomic_DNA"/>
</dbReference>
<dbReference type="KEGG" id="tah:SU86_000540"/>
<reference evidence="1 2" key="1">
    <citation type="journal article" date="2016" name="Sci. Rep.">
        <title>A novel ammonia-oxidizing archaeon from wastewater treatment plant: Its enrichment, physiological and genomic characteristics.</title>
        <authorList>
            <person name="Li Y."/>
            <person name="Ding K."/>
            <person name="Wen X."/>
            <person name="Zhang B."/>
            <person name="Shen B."/>
            <person name="Yang Y."/>
        </authorList>
    </citation>
    <scope>NUCLEOTIDE SEQUENCE [LARGE SCALE GENOMIC DNA]</scope>
    <source>
        <strain evidence="1 2">SAT1</strain>
    </source>
</reference>
<proteinExistence type="predicted"/>
<dbReference type="STRING" id="1603555.SU86_000540"/>